<dbReference type="EMBL" id="CM055745">
    <property type="protein sequence ID" value="KAJ7997820.1"/>
    <property type="molecule type" value="Genomic_DNA"/>
</dbReference>
<proteinExistence type="predicted"/>
<accession>A0ACC2G2V7</accession>
<keyword evidence="2" id="KW-1185">Reference proteome</keyword>
<comment type="caution">
    <text evidence="1">The sequence shown here is derived from an EMBL/GenBank/DDBJ whole genome shotgun (WGS) entry which is preliminary data.</text>
</comment>
<organism evidence="1 2">
    <name type="scientific">Dallia pectoralis</name>
    <name type="common">Alaska blackfish</name>
    <dbReference type="NCBI Taxonomy" id="75939"/>
    <lineage>
        <taxon>Eukaryota</taxon>
        <taxon>Metazoa</taxon>
        <taxon>Chordata</taxon>
        <taxon>Craniata</taxon>
        <taxon>Vertebrata</taxon>
        <taxon>Euteleostomi</taxon>
        <taxon>Actinopterygii</taxon>
        <taxon>Neopterygii</taxon>
        <taxon>Teleostei</taxon>
        <taxon>Protacanthopterygii</taxon>
        <taxon>Esociformes</taxon>
        <taxon>Umbridae</taxon>
        <taxon>Dallia</taxon>
    </lineage>
</organism>
<gene>
    <name evidence="1" type="ORF">DPEC_G00216100</name>
</gene>
<dbReference type="Proteomes" id="UP001157502">
    <property type="component" value="Chromosome 18"/>
</dbReference>
<evidence type="ECO:0000313" key="2">
    <source>
        <dbReference type="Proteomes" id="UP001157502"/>
    </source>
</evidence>
<name>A0ACC2G2V7_DALPE</name>
<evidence type="ECO:0000313" key="1">
    <source>
        <dbReference type="EMBL" id="KAJ7997820.1"/>
    </source>
</evidence>
<protein>
    <submittedName>
        <fullName evidence="1">Uncharacterized protein</fullName>
    </submittedName>
</protein>
<reference evidence="1" key="1">
    <citation type="submission" date="2021-05" db="EMBL/GenBank/DDBJ databases">
        <authorList>
            <person name="Pan Q."/>
            <person name="Jouanno E."/>
            <person name="Zahm M."/>
            <person name="Klopp C."/>
            <person name="Cabau C."/>
            <person name="Louis A."/>
            <person name="Berthelot C."/>
            <person name="Parey E."/>
            <person name="Roest Crollius H."/>
            <person name="Montfort J."/>
            <person name="Robinson-Rechavi M."/>
            <person name="Bouchez O."/>
            <person name="Lampietro C."/>
            <person name="Lopez Roques C."/>
            <person name="Donnadieu C."/>
            <person name="Postlethwait J."/>
            <person name="Bobe J."/>
            <person name="Dillon D."/>
            <person name="Chandos A."/>
            <person name="von Hippel F."/>
            <person name="Guiguen Y."/>
        </authorList>
    </citation>
    <scope>NUCLEOTIDE SEQUENCE</scope>
    <source>
        <strain evidence="1">YG-Jan2019</strain>
    </source>
</reference>
<sequence length="863" mass="92427">MVENRCCSVQREGVYRWFSGLTSAQRAEFLCGLLDLCVPIELRFLGSCLEDLARKDYHTLRDAEIKANSPADLSSLTDITDEVVRSRLLISLALLSSDNRVAAQVLFRTITHFDSVSTNYGRLQLHGGQTEEQLLLLFTMASNHPAFSFHQKQVLREELTQIQEMMQVPCGDQLPGTGGLATLCSAECLPTYGTGPTLSCQPGCPCCQQTPTHQEVRTDPVNAGMPLLLCQDRPVKVHAGDSGNVNIERVELRGVTRREGKPREYMLEVTWSDSSVSAVSRTHQEVLDFLSQVAQLFPEESLEKFSPHSPGFNQNPELDPRCLTALPLHVLKHYQARLFFSTAPIHTTLSPPPAASLGCLLQYRGVNRAVCGVASIQPVMSVHNPVQSRSPTQLPPLPTLGAILPSDGVGVVGGGDSPVAGHLQNHGLPQQSSPEQNGILDWLRKLRLHKYYPVFKQLTMEEFLGLTEEDLNKYDLTQGAKKKLKTQLELQNREKMEKRFMLAQFPVSCSGIARVSPSSHIGPVAHAHAHSSCSTELRVEVETGVALLPRDNSFSSGYSSAPSSPMTPHSLSISRDGPFDKPRESHRRMESIIDPGEKDRACVLLNAAATTGPSRPTAQVLPVSPSRPCAVHYPSSSSSALPSSKSTFPSGSDVARGTASGVPMAAVPGQTYCLNSTASPSSSGSSSNSSGSSPGSFGSAPSSTACVCSSCGCSGGCGSYGALPASYTGYFPHPLSGTSVFTLGPLLRLSPLLPGSSTAPTFPYPLQAPPLYNGSVSHSHDTPGQQVLIRPHMQGFLGPGANVYQLHGPVGGGGHKKPGSLSCYNCGLLGHRAPECKQTPMDAAQQGTFKMRYAPKPDSDSGD</sequence>